<sequence length="220" mass="24011">MSLQSRPIALLRRYSLALELAGTATGLLLVWYFTDISAGGLGGAAIGITAATVWPHVRRRYGINRGWGKLPLGLALIGLGAYALAFTGGNDALKVAFLVVGAWLALDGVYDLQSGAGRTDPGAPDAMDRFGDASIVGQSLDERPKSVPELDDSLDLSRSRIEDALDTLLDLDVIERDGERYTSRLDDRSLTDTLRTERRRARERVDGLPQRILRPFRLFT</sequence>
<gene>
    <name evidence="2" type="ORF">SAMN05216218_101427</name>
</gene>
<proteinExistence type="predicted"/>
<evidence type="ECO:0000313" key="3">
    <source>
        <dbReference type="Proteomes" id="UP000199076"/>
    </source>
</evidence>
<evidence type="ECO:0000256" key="1">
    <source>
        <dbReference type="SAM" id="Phobius"/>
    </source>
</evidence>
<feature type="transmembrane region" description="Helical" evidence="1">
    <location>
        <begin position="69"/>
        <end position="86"/>
    </location>
</feature>
<dbReference type="EMBL" id="FNBK01000001">
    <property type="protein sequence ID" value="SDE81340.1"/>
    <property type="molecule type" value="Genomic_DNA"/>
</dbReference>
<evidence type="ECO:0000313" key="2">
    <source>
        <dbReference type="EMBL" id="SDE81340.1"/>
    </source>
</evidence>
<dbReference type="RefSeq" id="WP_092687330.1">
    <property type="nucleotide sequence ID" value="NZ_FNBK01000001.1"/>
</dbReference>
<dbReference type="OrthoDB" id="241033at2157"/>
<feature type="transmembrane region" description="Helical" evidence="1">
    <location>
        <begin position="14"/>
        <end position="33"/>
    </location>
</feature>
<keyword evidence="1" id="KW-0472">Membrane</keyword>
<organism evidence="2 3">
    <name type="scientific">Halorientalis regularis</name>
    <dbReference type="NCBI Taxonomy" id="660518"/>
    <lineage>
        <taxon>Archaea</taxon>
        <taxon>Methanobacteriati</taxon>
        <taxon>Methanobacteriota</taxon>
        <taxon>Stenosarchaea group</taxon>
        <taxon>Halobacteria</taxon>
        <taxon>Halobacteriales</taxon>
        <taxon>Haloarculaceae</taxon>
        <taxon>Halorientalis</taxon>
    </lineage>
</organism>
<dbReference type="Proteomes" id="UP000199076">
    <property type="component" value="Unassembled WGS sequence"/>
</dbReference>
<dbReference type="STRING" id="660518.SAMN05216218_101427"/>
<protein>
    <submittedName>
        <fullName evidence="2">Uncharacterized protein</fullName>
    </submittedName>
</protein>
<name>A0A1G7FZW5_9EURY</name>
<reference evidence="3" key="1">
    <citation type="submission" date="2016-10" db="EMBL/GenBank/DDBJ databases">
        <authorList>
            <person name="Varghese N."/>
            <person name="Submissions S."/>
        </authorList>
    </citation>
    <scope>NUCLEOTIDE SEQUENCE [LARGE SCALE GENOMIC DNA]</scope>
    <source>
        <strain evidence="3">IBRC-M 10760</strain>
    </source>
</reference>
<accession>A0A1G7FZW5</accession>
<feature type="transmembrane region" description="Helical" evidence="1">
    <location>
        <begin position="39"/>
        <end position="57"/>
    </location>
</feature>
<keyword evidence="1" id="KW-1133">Transmembrane helix</keyword>
<keyword evidence="3" id="KW-1185">Reference proteome</keyword>
<dbReference type="AlphaFoldDB" id="A0A1G7FZW5"/>
<keyword evidence="1" id="KW-0812">Transmembrane</keyword>